<evidence type="ECO:0000313" key="2">
    <source>
        <dbReference type="EMBL" id="PXA64173.1"/>
    </source>
</evidence>
<protein>
    <recommendedName>
        <fullName evidence="1">Cell envelope-related transcriptional attenuator domain-containing protein</fullName>
    </recommendedName>
</protein>
<keyword evidence="3" id="KW-1185">Reference proteome</keyword>
<dbReference type="Pfam" id="PF03816">
    <property type="entry name" value="LytR_cpsA_psr"/>
    <property type="match status" value="1"/>
</dbReference>
<dbReference type="AlphaFoldDB" id="A0A2V3DMI9"/>
<accession>A0A2V3DMI9</accession>
<feature type="domain" description="Cell envelope-related transcriptional attenuator" evidence="1">
    <location>
        <begin position="1"/>
        <end position="54"/>
    </location>
</feature>
<name>A0A2V3DMI9_9MICC</name>
<dbReference type="Gene3D" id="3.30.420.590">
    <property type="match status" value="1"/>
</dbReference>
<sequence>MWVHIQGDRKNIVMISIMRDPEDNIAGFGEAKINAAMAFGDVPLVVEMLESVLNCLHR</sequence>
<dbReference type="Proteomes" id="UP000246303">
    <property type="component" value="Unassembled WGS sequence"/>
</dbReference>
<gene>
    <name evidence="2" type="ORF">CVS29_16230</name>
</gene>
<dbReference type="EMBL" id="QHLZ01000014">
    <property type="protein sequence ID" value="PXA64173.1"/>
    <property type="molecule type" value="Genomic_DNA"/>
</dbReference>
<evidence type="ECO:0000313" key="3">
    <source>
        <dbReference type="Proteomes" id="UP000246303"/>
    </source>
</evidence>
<dbReference type="OrthoDB" id="9782542at2"/>
<organism evidence="2 3">
    <name type="scientific">Arthrobacter psychrochitiniphilus</name>
    <dbReference type="NCBI Taxonomy" id="291045"/>
    <lineage>
        <taxon>Bacteria</taxon>
        <taxon>Bacillati</taxon>
        <taxon>Actinomycetota</taxon>
        <taxon>Actinomycetes</taxon>
        <taxon>Micrococcales</taxon>
        <taxon>Micrococcaceae</taxon>
        <taxon>Arthrobacter</taxon>
    </lineage>
</organism>
<dbReference type="InterPro" id="IPR004474">
    <property type="entry name" value="LytR_CpsA_psr"/>
</dbReference>
<comment type="caution">
    <text evidence="2">The sequence shown here is derived from an EMBL/GenBank/DDBJ whole genome shotgun (WGS) entry which is preliminary data.</text>
</comment>
<proteinExistence type="predicted"/>
<dbReference type="RefSeq" id="WP_110107419.1">
    <property type="nucleotide sequence ID" value="NZ_JACBZZ010000001.1"/>
</dbReference>
<evidence type="ECO:0000259" key="1">
    <source>
        <dbReference type="Pfam" id="PF03816"/>
    </source>
</evidence>
<reference evidence="2 3" key="1">
    <citation type="submission" date="2018-05" db="EMBL/GenBank/DDBJ databases">
        <title>Genetic diversity of glacier-inhabiting Cryobacterium bacteria in China and description of Cryobacterium mengkeensis sp. nov. and Arthrobacter glacialis sp. nov.</title>
        <authorList>
            <person name="Liu Q."/>
            <person name="Xin Y.-H."/>
        </authorList>
    </citation>
    <scope>NUCLEOTIDE SEQUENCE [LARGE SCALE GENOMIC DNA]</scope>
    <source>
        <strain evidence="2 3">GP3</strain>
    </source>
</reference>